<accession>A0A7G2C4W9</accession>
<dbReference type="AlphaFoldDB" id="A0A7G2C4W9"/>
<dbReference type="Proteomes" id="UP000515908">
    <property type="component" value="Chromosome 03"/>
</dbReference>
<evidence type="ECO:0000313" key="1">
    <source>
        <dbReference type="EMBL" id="CAD2214659.1"/>
    </source>
</evidence>
<protein>
    <submittedName>
        <fullName evidence="1">Uncharacterized protein</fullName>
    </submittedName>
</protein>
<name>A0A7G2C4W9_9TRYP</name>
<organism evidence="1 2">
    <name type="scientific">Angomonas deanei</name>
    <dbReference type="NCBI Taxonomy" id="59799"/>
    <lineage>
        <taxon>Eukaryota</taxon>
        <taxon>Discoba</taxon>
        <taxon>Euglenozoa</taxon>
        <taxon>Kinetoplastea</taxon>
        <taxon>Metakinetoplastina</taxon>
        <taxon>Trypanosomatida</taxon>
        <taxon>Trypanosomatidae</taxon>
        <taxon>Strigomonadinae</taxon>
        <taxon>Angomonas</taxon>
    </lineage>
</organism>
<gene>
    <name evidence="1" type="ORF">ADEAN_000211000</name>
</gene>
<proteinExistence type="predicted"/>
<dbReference type="EMBL" id="LR877147">
    <property type="protein sequence ID" value="CAD2214659.1"/>
    <property type="molecule type" value="Genomic_DNA"/>
</dbReference>
<reference evidence="1 2" key="1">
    <citation type="submission" date="2020-08" db="EMBL/GenBank/DDBJ databases">
        <authorList>
            <person name="Newling K."/>
            <person name="Davey J."/>
            <person name="Forrester S."/>
        </authorList>
    </citation>
    <scope>NUCLEOTIDE SEQUENCE [LARGE SCALE GENOMIC DNA]</scope>
    <source>
        <strain evidence="2">Crithidia deanei Carvalho (ATCC PRA-265)</strain>
    </source>
</reference>
<keyword evidence="2" id="KW-1185">Reference proteome</keyword>
<sequence>MSDPSRCVRISLDIKTDELTTGKLFTAFSGYGMIELFGIDELESSFSNLLVQFQRMSSAEQLVQDLSKQSNGWKYAFLTPSPNVGSTVLLTSTKPFRSVNDFSQGGKYQEKHLTLPTNIGEPKWREFVSSELSKSVDIVKRRCIGEHVSCLAFSSSHDANNFISADQLRLAKEHHIFIQHIGEKSGVLSTSIDSLLNAFDTRDVQKGSLIEGYVIDVRHNGECSVYSGLVDKSAQTPSKGLILDTHTNFLKVTTGDRVWIRLVSMADKKAVLEKVNTQLSTLIKGSADGGASAKVVSADDSLKDRLKMILQKRAQPQTQEKSLQKVLCKFPDGLFPYSKMQVVIDRVADDGIRARCSSATVEEGSTTSFNLPVLIPPALVPQADWRSFAVPNEKMTVVLLYCVSIGDSLAALQGVASKLESDFRKSETLLTHNSPLSTVRVGQTVSGCLGRVVSHRDVGVAETTPHFPAYLLFNVNVTPSLLHTPMIVPQRSITALGGERDSETVSVVYSEVERHNGQYMVFIGQDTFKDMREKNEQSEKLLEDAHILSAKEKVACAVKELLEEQDAVANRKRERS</sequence>
<evidence type="ECO:0000313" key="2">
    <source>
        <dbReference type="Proteomes" id="UP000515908"/>
    </source>
</evidence>
<dbReference type="VEuPathDB" id="TriTrypDB:ADEAN_000211000"/>